<dbReference type="AlphaFoldDB" id="A0A101M1Y0"/>
<accession>A0A101M1Y0</accession>
<dbReference type="EMBL" id="LKAM01000003">
    <property type="protein sequence ID" value="KUM49407.1"/>
    <property type="molecule type" value="Genomic_DNA"/>
</dbReference>
<keyword evidence="1" id="KW-0496">Mitochondrion</keyword>
<geneLocation type="mitochondrion" evidence="1"/>
<reference evidence="1" key="1">
    <citation type="journal article" date="2015" name="Genome Biol. Evol.">
        <title>Organellar Genomes of White Spruce (Picea glauca): Assembly and Annotation.</title>
        <authorList>
            <person name="Jackman S.D."/>
            <person name="Warren R.L."/>
            <person name="Gibb E.A."/>
            <person name="Vandervalk B.P."/>
            <person name="Mohamadi H."/>
            <person name="Chu J."/>
            <person name="Raymond A."/>
            <person name="Pleasance S."/>
            <person name="Coope R."/>
            <person name="Wildung M.R."/>
            <person name="Ritland C.E."/>
            <person name="Bousquet J."/>
            <person name="Jones S.J."/>
            <person name="Bohlmann J."/>
            <person name="Birol I."/>
        </authorList>
    </citation>
    <scope>NUCLEOTIDE SEQUENCE [LARGE SCALE GENOMIC DNA]</scope>
    <source>
        <tissue evidence="1">Flushing bud</tissue>
    </source>
</reference>
<name>A0A101M1Y0_PICGL</name>
<proteinExistence type="predicted"/>
<gene>
    <name evidence="1" type="ORF">ABT39_MTgene3956</name>
</gene>
<comment type="caution">
    <text evidence="1">The sequence shown here is derived from an EMBL/GenBank/DDBJ whole genome shotgun (WGS) entry which is preliminary data.</text>
</comment>
<organism evidence="1">
    <name type="scientific">Picea glauca</name>
    <name type="common">White spruce</name>
    <name type="synonym">Pinus glauca</name>
    <dbReference type="NCBI Taxonomy" id="3330"/>
    <lineage>
        <taxon>Eukaryota</taxon>
        <taxon>Viridiplantae</taxon>
        <taxon>Streptophyta</taxon>
        <taxon>Embryophyta</taxon>
        <taxon>Tracheophyta</taxon>
        <taxon>Spermatophyta</taxon>
        <taxon>Pinopsida</taxon>
        <taxon>Pinidae</taxon>
        <taxon>Conifers I</taxon>
        <taxon>Pinales</taxon>
        <taxon>Pinaceae</taxon>
        <taxon>Picea</taxon>
    </lineage>
</organism>
<protein>
    <submittedName>
        <fullName evidence="1">Uncharacterized protein</fullName>
    </submittedName>
</protein>
<evidence type="ECO:0000313" key="1">
    <source>
        <dbReference type="EMBL" id="KUM49407.1"/>
    </source>
</evidence>
<sequence>MTESERIMDVRGGLEMVIERAQRAIDTVLNINLGFPC</sequence>